<name>A0ABD2BK30_VESSQ</name>
<dbReference type="EMBL" id="JAUDFV010000078">
    <property type="protein sequence ID" value="KAL2733116.1"/>
    <property type="molecule type" value="Genomic_DNA"/>
</dbReference>
<evidence type="ECO:0000313" key="1">
    <source>
        <dbReference type="EMBL" id="KAL2733116.1"/>
    </source>
</evidence>
<evidence type="ECO:0008006" key="3">
    <source>
        <dbReference type="Google" id="ProtNLM"/>
    </source>
</evidence>
<comment type="caution">
    <text evidence="1">The sequence shown here is derived from an EMBL/GenBank/DDBJ whole genome shotgun (WGS) entry which is preliminary data.</text>
</comment>
<gene>
    <name evidence="1" type="ORF">V1478_004189</name>
</gene>
<accession>A0ABD2BK30</accession>
<reference evidence="1 2" key="1">
    <citation type="journal article" date="2024" name="Ann. Entomol. Soc. Am.">
        <title>Genomic analyses of the southern and eastern yellowjacket wasps (Hymenoptera: Vespidae) reveal evolutionary signatures of social life.</title>
        <authorList>
            <person name="Catto M.A."/>
            <person name="Caine P.B."/>
            <person name="Orr S.E."/>
            <person name="Hunt B.G."/>
            <person name="Goodisman M.A.D."/>
        </authorList>
    </citation>
    <scope>NUCLEOTIDE SEQUENCE [LARGE SCALE GENOMIC DNA]</scope>
    <source>
        <strain evidence="1">233</strain>
        <tissue evidence="1">Head and thorax</tissue>
    </source>
</reference>
<keyword evidence="2" id="KW-1185">Reference proteome</keyword>
<protein>
    <recommendedName>
        <fullName evidence="3">Secreted protein</fullName>
    </recommendedName>
</protein>
<dbReference type="AlphaFoldDB" id="A0ABD2BK30"/>
<proteinExistence type="predicted"/>
<dbReference type="Proteomes" id="UP001607302">
    <property type="component" value="Unassembled WGS sequence"/>
</dbReference>
<sequence>MVRARKPLQLTYAKCCVVSLFTFTEASSLIVKTICVNKRVRQLVLNIHYTGILLLACRRKLKTQSSKHLSRLCSFRRLQQSTDT</sequence>
<organism evidence="1 2">
    <name type="scientific">Vespula squamosa</name>
    <name type="common">Southern yellow jacket</name>
    <name type="synonym">Wasp</name>
    <dbReference type="NCBI Taxonomy" id="30214"/>
    <lineage>
        <taxon>Eukaryota</taxon>
        <taxon>Metazoa</taxon>
        <taxon>Ecdysozoa</taxon>
        <taxon>Arthropoda</taxon>
        <taxon>Hexapoda</taxon>
        <taxon>Insecta</taxon>
        <taxon>Pterygota</taxon>
        <taxon>Neoptera</taxon>
        <taxon>Endopterygota</taxon>
        <taxon>Hymenoptera</taxon>
        <taxon>Apocrita</taxon>
        <taxon>Aculeata</taxon>
        <taxon>Vespoidea</taxon>
        <taxon>Vespidae</taxon>
        <taxon>Vespinae</taxon>
        <taxon>Vespula</taxon>
    </lineage>
</organism>
<evidence type="ECO:0000313" key="2">
    <source>
        <dbReference type="Proteomes" id="UP001607302"/>
    </source>
</evidence>